<evidence type="ECO:0000256" key="3">
    <source>
        <dbReference type="ARBA" id="ARBA00022989"/>
    </source>
</evidence>
<reference evidence="6" key="1">
    <citation type="submission" date="2016-04" db="EMBL/GenBank/DDBJ databases">
        <authorList>
            <person name="Evans L.H."/>
            <person name="Alamgir A."/>
            <person name="Owens N."/>
            <person name="Weber N.D."/>
            <person name="Virtaneva K."/>
            <person name="Barbian K."/>
            <person name="Babar A."/>
            <person name="Rosenke K."/>
        </authorList>
    </citation>
    <scope>NUCLEOTIDE SEQUENCE</scope>
    <source>
        <strain evidence="6">UB2112</strain>
    </source>
</reference>
<feature type="transmembrane region" description="Helical" evidence="5">
    <location>
        <begin position="151"/>
        <end position="172"/>
    </location>
</feature>
<dbReference type="OrthoDB" id="2122304at2759"/>
<evidence type="ECO:0008006" key="10">
    <source>
        <dbReference type="Google" id="ProtNLM"/>
    </source>
</evidence>
<comment type="subcellular location">
    <subcellularLocation>
        <location evidence="1">Membrane</location>
    </subcellularLocation>
</comment>
<name>A0A1K0H988_9BASI</name>
<keyword evidence="9" id="KW-1185">Reference proteome</keyword>
<reference evidence="8" key="2">
    <citation type="submission" date="2016-04" db="EMBL/GenBank/DDBJ databases">
        <authorList>
            <person name="Guldener U."/>
            <person name="Guldener U."/>
        </authorList>
    </citation>
    <scope>NUCLEOTIDE SEQUENCE [LARGE SCALE GENOMIC DNA]</scope>
    <source>
        <strain evidence="8">UB2112</strain>
    </source>
</reference>
<dbReference type="SUPFAM" id="SSF161084">
    <property type="entry name" value="MAPEG domain-like"/>
    <property type="match status" value="1"/>
</dbReference>
<dbReference type="InterPro" id="IPR001129">
    <property type="entry name" value="Membr-assoc_MAPEG"/>
</dbReference>
<evidence type="ECO:0000313" key="8">
    <source>
        <dbReference type="Proteomes" id="UP000179920"/>
    </source>
</evidence>
<dbReference type="AlphaFoldDB" id="A0A1K0H988"/>
<evidence type="ECO:0000313" key="9">
    <source>
        <dbReference type="Proteomes" id="UP000658997"/>
    </source>
</evidence>
<dbReference type="EMBL" id="LT558125">
    <property type="protein sequence ID" value="SAM83112.1"/>
    <property type="molecule type" value="Genomic_DNA"/>
</dbReference>
<accession>A0A1K0H988</accession>
<dbReference type="Proteomes" id="UP000658997">
    <property type="component" value="Unassembled WGS sequence"/>
</dbReference>
<reference evidence="7" key="3">
    <citation type="submission" date="2018-08" db="EMBL/GenBank/DDBJ databases">
        <authorList>
            <person name="Guldener U."/>
        </authorList>
    </citation>
    <scope>NUCLEOTIDE SEQUENCE</scope>
    <source>
        <strain evidence="7">UB2</strain>
    </source>
</reference>
<keyword evidence="4 5" id="KW-0472">Membrane</keyword>
<evidence type="ECO:0000256" key="4">
    <source>
        <dbReference type="ARBA" id="ARBA00023136"/>
    </source>
</evidence>
<keyword evidence="3 5" id="KW-1133">Transmembrane helix</keyword>
<evidence type="ECO:0000256" key="1">
    <source>
        <dbReference type="ARBA" id="ARBA00004370"/>
    </source>
</evidence>
<feature type="transmembrane region" description="Helical" evidence="5">
    <location>
        <begin position="25"/>
        <end position="46"/>
    </location>
</feature>
<dbReference type="Pfam" id="PF01124">
    <property type="entry name" value="MAPEG"/>
    <property type="match status" value="1"/>
</dbReference>
<dbReference type="Proteomes" id="UP000179920">
    <property type="component" value="Chromosome IX"/>
</dbReference>
<dbReference type="Gene3D" id="1.20.120.550">
    <property type="entry name" value="Membrane associated eicosanoid/glutathione metabolism-like domain"/>
    <property type="match status" value="1"/>
</dbReference>
<dbReference type="GO" id="GO:0016020">
    <property type="term" value="C:membrane"/>
    <property type="evidence" value="ECO:0007669"/>
    <property type="project" value="UniProtKB-SubCell"/>
</dbReference>
<sequence length="176" mass="19747">MSLSSNLPSFLKDLVSSFTGGKDPLYNLTALSVPACLLLAAWPHWYTIYLAQSNRIQGGWSNINPRAFVVKLAQKPKPTPLELLILRGQACQANSFENVPLFLAALVWANYTRLEVETINRFILGYLASRVLYTVLYLKTSTYWNSFARTVVFNFGILWIVSIWMQGGLALAPSLK</sequence>
<dbReference type="PANTHER" id="PTHR35371">
    <property type="entry name" value="INNER MEMBRANE PROTEIN"/>
    <property type="match status" value="1"/>
</dbReference>
<evidence type="ECO:0000256" key="2">
    <source>
        <dbReference type="ARBA" id="ARBA00022692"/>
    </source>
</evidence>
<proteinExistence type="predicted"/>
<dbReference type="PANTHER" id="PTHR35371:SF1">
    <property type="entry name" value="BLR7753 PROTEIN"/>
    <property type="match status" value="1"/>
</dbReference>
<evidence type="ECO:0000256" key="5">
    <source>
        <dbReference type="SAM" id="Phobius"/>
    </source>
</evidence>
<evidence type="ECO:0000313" key="7">
    <source>
        <dbReference type="EMBL" id="SYW75535.1"/>
    </source>
</evidence>
<protein>
    <recommendedName>
        <fullName evidence="10">MAPEG family protein</fullName>
    </recommendedName>
</protein>
<keyword evidence="2 5" id="KW-0812">Transmembrane</keyword>
<dbReference type="InterPro" id="IPR023352">
    <property type="entry name" value="MAPEG-like_dom_sf"/>
</dbReference>
<evidence type="ECO:0000313" key="6">
    <source>
        <dbReference type="EMBL" id="SAM83112.1"/>
    </source>
</evidence>
<dbReference type="EMBL" id="ULHB01000008">
    <property type="protein sequence ID" value="SYW75535.1"/>
    <property type="molecule type" value="Genomic_DNA"/>
</dbReference>
<organism evidence="6 8">
    <name type="scientific">Ustilago bromivora</name>
    <dbReference type="NCBI Taxonomy" id="307758"/>
    <lineage>
        <taxon>Eukaryota</taxon>
        <taxon>Fungi</taxon>
        <taxon>Dikarya</taxon>
        <taxon>Basidiomycota</taxon>
        <taxon>Ustilaginomycotina</taxon>
        <taxon>Ustilaginomycetes</taxon>
        <taxon>Ustilaginales</taxon>
        <taxon>Ustilaginaceae</taxon>
        <taxon>Ustilago</taxon>
    </lineage>
</organism>
<gene>
    <name evidence="7" type="ORF">UBRO2_00769</name>
    <name evidence="6" type="ORF">UBRO_03671</name>
</gene>